<dbReference type="EMBL" id="LR134270">
    <property type="protein sequence ID" value="VED81421.1"/>
    <property type="molecule type" value="Genomic_DNA"/>
</dbReference>
<dbReference type="Proteomes" id="UP000277464">
    <property type="component" value="Chromosome"/>
</dbReference>
<dbReference type="GO" id="GO:0000271">
    <property type="term" value="P:polysaccharide biosynthetic process"/>
    <property type="evidence" value="ECO:0007669"/>
    <property type="project" value="InterPro"/>
</dbReference>
<evidence type="ECO:0000313" key="2">
    <source>
        <dbReference type="Proteomes" id="UP000277464"/>
    </source>
</evidence>
<gene>
    <name evidence="1" type="ORF">NCTC8196_03943</name>
</gene>
<name>A0A7Z8ZSG0_9ESCH</name>
<evidence type="ECO:0000313" key="1">
    <source>
        <dbReference type="EMBL" id="VED81421.1"/>
    </source>
</evidence>
<accession>A0A7Z8ZSG0</accession>
<protein>
    <submittedName>
        <fullName evidence="1">Capsule polysaccharide biosynthesis protein</fullName>
    </submittedName>
</protein>
<dbReference type="RefSeq" id="WP_126511425.1">
    <property type="nucleotide sequence ID" value="NZ_LR134270.1"/>
</dbReference>
<organism evidence="1 2">
    <name type="scientific">Escherichia marmotae</name>
    <dbReference type="NCBI Taxonomy" id="1499973"/>
    <lineage>
        <taxon>Bacteria</taxon>
        <taxon>Pseudomonadati</taxon>
        <taxon>Pseudomonadota</taxon>
        <taxon>Gammaproteobacteria</taxon>
        <taxon>Enterobacterales</taxon>
        <taxon>Enterobacteriaceae</taxon>
        <taxon>Escherichia</taxon>
    </lineage>
</organism>
<reference evidence="1 2" key="1">
    <citation type="submission" date="2018-12" db="EMBL/GenBank/DDBJ databases">
        <authorList>
            <consortium name="Pathogen Informatics"/>
        </authorList>
    </citation>
    <scope>NUCLEOTIDE SEQUENCE [LARGE SCALE GENOMIC DNA]</scope>
    <source>
        <strain evidence="1 2">NCTC8196</strain>
    </source>
</reference>
<sequence>MKNISILFSDSVHFHVRNFKSLFDFIERHKIYHTFVRKRNKWVSAYGNYECFFDELQPKYNELLEQDREELYYFTVNGINLFKVCRDEALSYYLPIDSFRLLLSGVPDDSDLFLFMMQTDSRALLLNLAAAWSWIDFWKDKLSNIKKHTYACIFSGAQIYNRVLLEILKTHPTTPLVLEHFFTGNEYYIEEKYDPIPNNTNLKISNVYNSVNIEENGFELERTRIKAINKVLLAKNKNVTQPSETFLIEKKGSKTVTIIGQVVNDFSVICTAKKYLSTIDFYIELIDRLLCDDDVFVIFKSHPWERHKNNIRSALTFEKIHEYIKELPDDKSSRVFIIEDFNLESLIKQSDHIVTLCSQSAIEAAFLGVKPIQLGNAFYGKKGFTYDFDSIDEFFTALKENKLNKYLTIEEYSNLELFLIKFLEKSLVSIHKSGILSLEKKLKLPSYISLVKPIVGEKKKINHNKVSNKSSEGNVKTVIEKKENDEIKKSIFEKTELSILTPSCENERKYIKKIKKFKQNPKRFFIDSRYKSLNFLAKILF</sequence>
<dbReference type="GO" id="GO:0015774">
    <property type="term" value="P:polysaccharide transport"/>
    <property type="evidence" value="ECO:0007669"/>
    <property type="project" value="InterPro"/>
</dbReference>
<dbReference type="InterPro" id="IPR007833">
    <property type="entry name" value="Capsule_polysaccharide_synth"/>
</dbReference>
<dbReference type="AlphaFoldDB" id="A0A7Z8ZSG0"/>
<dbReference type="Pfam" id="PF05159">
    <property type="entry name" value="Capsule_synth"/>
    <property type="match status" value="1"/>
</dbReference>
<proteinExistence type="predicted"/>